<keyword evidence="9 14" id="KW-0418">Kinase</keyword>
<dbReference type="InterPro" id="IPR003660">
    <property type="entry name" value="HAMP_dom"/>
</dbReference>
<keyword evidence="8 14" id="KW-0547">Nucleotide-binding</keyword>
<dbReference type="InterPro" id="IPR036890">
    <property type="entry name" value="HATPase_C_sf"/>
</dbReference>
<dbReference type="EMBL" id="JACCKB010000009">
    <property type="protein sequence ID" value="NYZ66027.1"/>
    <property type="molecule type" value="Genomic_DNA"/>
</dbReference>
<dbReference type="Gene3D" id="1.10.8.500">
    <property type="entry name" value="HAMP domain in histidine kinase"/>
    <property type="match status" value="1"/>
</dbReference>
<keyword evidence="11 16" id="KW-1133">Transmembrane helix</keyword>
<dbReference type="Gene3D" id="1.20.5.1930">
    <property type="match status" value="1"/>
</dbReference>
<keyword evidence="15" id="KW-0175">Coiled coil</keyword>
<dbReference type="Gene3D" id="3.30.565.10">
    <property type="entry name" value="Histidine kinase-like ATPase, C-terminal domain"/>
    <property type="match status" value="1"/>
</dbReference>
<keyword evidence="5" id="KW-0597">Phosphoprotein</keyword>
<dbReference type="InterPro" id="IPR029095">
    <property type="entry name" value="NarX-like_N"/>
</dbReference>
<dbReference type="Gene3D" id="1.20.120.960">
    <property type="entry name" value="Histidine kinase NarX, sensor domain"/>
    <property type="match status" value="1"/>
</dbReference>
<evidence type="ECO:0000256" key="15">
    <source>
        <dbReference type="SAM" id="Coils"/>
    </source>
</evidence>
<keyword evidence="10 14" id="KW-0067">ATP-binding</keyword>
<proteinExistence type="predicted"/>
<dbReference type="CDD" id="cd06225">
    <property type="entry name" value="HAMP"/>
    <property type="match status" value="1"/>
</dbReference>
<dbReference type="PROSITE" id="PS50109">
    <property type="entry name" value="HIS_KIN"/>
    <property type="match status" value="1"/>
</dbReference>
<dbReference type="SMART" id="SM00387">
    <property type="entry name" value="HATPase_c"/>
    <property type="match status" value="1"/>
</dbReference>
<dbReference type="RefSeq" id="WP_180568052.1">
    <property type="nucleotide sequence ID" value="NZ_JACCKB010000009.1"/>
</dbReference>
<dbReference type="Pfam" id="PF00672">
    <property type="entry name" value="HAMP"/>
    <property type="match status" value="1"/>
</dbReference>
<feature type="transmembrane region" description="Helical" evidence="16">
    <location>
        <begin position="160"/>
        <end position="180"/>
    </location>
</feature>
<feature type="domain" description="HAMP" evidence="18">
    <location>
        <begin position="182"/>
        <end position="234"/>
    </location>
</feature>
<dbReference type="PANTHER" id="PTHR24421">
    <property type="entry name" value="NITRATE/NITRITE SENSOR PROTEIN NARX-RELATED"/>
    <property type="match status" value="1"/>
</dbReference>
<evidence type="ECO:0000256" key="5">
    <source>
        <dbReference type="ARBA" id="ARBA00022553"/>
    </source>
</evidence>
<keyword evidence="7 16" id="KW-0812">Transmembrane</keyword>
<dbReference type="InterPro" id="IPR016380">
    <property type="entry name" value="Sig_transdc_His_kin_NarX/NarQ"/>
</dbReference>
<evidence type="ECO:0000256" key="14">
    <source>
        <dbReference type="PIRNR" id="PIRNR003167"/>
    </source>
</evidence>
<dbReference type="PANTHER" id="PTHR24421:SF10">
    <property type="entry name" value="NITRATE_NITRITE SENSOR PROTEIN NARQ"/>
    <property type="match status" value="1"/>
</dbReference>
<dbReference type="SMART" id="SM00304">
    <property type="entry name" value="HAMP"/>
    <property type="match status" value="1"/>
</dbReference>
<keyword evidence="4 14" id="KW-0997">Cell inner membrane</keyword>
<evidence type="ECO:0000259" key="18">
    <source>
        <dbReference type="PROSITE" id="PS50885"/>
    </source>
</evidence>
<evidence type="ECO:0000256" key="1">
    <source>
        <dbReference type="ARBA" id="ARBA00000085"/>
    </source>
</evidence>
<dbReference type="GO" id="GO:0046983">
    <property type="term" value="F:protein dimerization activity"/>
    <property type="evidence" value="ECO:0007669"/>
    <property type="project" value="UniProtKB-UniRule"/>
</dbReference>
<evidence type="ECO:0000256" key="3">
    <source>
        <dbReference type="ARBA" id="ARBA00022475"/>
    </source>
</evidence>
<evidence type="ECO:0000256" key="10">
    <source>
        <dbReference type="ARBA" id="ARBA00022840"/>
    </source>
</evidence>
<feature type="transmembrane region" description="Helical" evidence="16">
    <location>
        <begin position="12"/>
        <end position="34"/>
    </location>
</feature>
<dbReference type="PIRSF" id="PIRSF003167">
    <property type="entry name" value="STHK_NarX/NarQ"/>
    <property type="match status" value="1"/>
</dbReference>
<dbReference type="GO" id="GO:0000155">
    <property type="term" value="F:phosphorelay sensor kinase activity"/>
    <property type="evidence" value="ECO:0007669"/>
    <property type="project" value="UniProtKB-UniRule"/>
</dbReference>
<dbReference type="InterPro" id="IPR042295">
    <property type="entry name" value="NarX-like_N_sf"/>
</dbReference>
<dbReference type="InterPro" id="IPR003594">
    <property type="entry name" value="HATPase_dom"/>
</dbReference>
<organism evidence="19 20">
    <name type="scientific">Spartinivicinus marinus</name>
    <dbReference type="NCBI Taxonomy" id="2994442"/>
    <lineage>
        <taxon>Bacteria</taxon>
        <taxon>Pseudomonadati</taxon>
        <taxon>Pseudomonadota</taxon>
        <taxon>Gammaproteobacteria</taxon>
        <taxon>Oceanospirillales</taxon>
        <taxon>Zooshikellaceae</taxon>
        <taxon>Spartinivicinus</taxon>
    </lineage>
</organism>
<dbReference type="GO" id="GO:0005524">
    <property type="term" value="F:ATP binding"/>
    <property type="evidence" value="ECO:0007669"/>
    <property type="project" value="UniProtKB-UniRule"/>
</dbReference>
<dbReference type="SUPFAM" id="SSF158472">
    <property type="entry name" value="HAMP domain-like"/>
    <property type="match status" value="1"/>
</dbReference>
<dbReference type="CDD" id="cd16917">
    <property type="entry name" value="HATPase_UhpB-NarQ-NarX-like"/>
    <property type="match status" value="1"/>
</dbReference>
<evidence type="ECO:0000256" key="16">
    <source>
        <dbReference type="SAM" id="Phobius"/>
    </source>
</evidence>
<feature type="coiled-coil region" evidence="15">
    <location>
        <begin position="226"/>
        <end position="253"/>
    </location>
</feature>
<dbReference type="InterPro" id="IPR005467">
    <property type="entry name" value="His_kinase_dom"/>
</dbReference>
<evidence type="ECO:0000256" key="11">
    <source>
        <dbReference type="ARBA" id="ARBA00022989"/>
    </source>
</evidence>
<dbReference type="CDD" id="cd19408">
    <property type="entry name" value="NarX_NarQ_sensor"/>
    <property type="match status" value="1"/>
</dbReference>
<dbReference type="Pfam" id="PF13675">
    <property type="entry name" value="PilJ"/>
    <property type="match status" value="1"/>
</dbReference>
<sequence length="614" mass="70333">MVEKKHYSLLTRVGVAFAAVVTLGLVSMISSVIIADSAEGDSYAINLAGSLRMQSYRIVALLQRKEQPSTVKQAINDFEQRLSNPILQHVVSSQLDQQVNVSYREVVNRWQSLKPQLLDNFTKDIDFVHLQQVDKFVNEINELVKHIEVASETKIYTLRAIQVVTLFLTLLVIFIAMYNLHARLMVPLKELVQTASVIRDGGFNQRSSYQSADELGLLSNTFNQMLDHLTQLNSELEKRVEQKTATLQRTNRVLETLYETSRWLNDFPQEFQTSIIRCLKRLQQLTELKRISVCLKLDDSEPFNQILSSDQIKRPPFCQFPDCEGCKERREIQGDLKQSQLMSLDIKNQVGKYGELLIENEINTPITDWQLQLLQAFADMVATACNHNQFIEQKARLAMMSERAVIARELHDSLAQSLSYQKLQVARLRKLLQSEANTDVLEKTINEVQQGLNAAYRHLRELLSTFRLKIDAPGLEQALKGTVEEFQQQTHIRLHLDYRLQQFRLTAHEEIHCLQIAREALLNAIRHSNAAEITLSIHETENEQVELSILDDGIGIDLNVDKPNHYGLIIIQERVNSLKGTLTIRRCESDGTEVKVEFTPQQLVNNQTQIRGLV</sequence>
<evidence type="ECO:0000256" key="2">
    <source>
        <dbReference type="ARBA" id="ARBA00004429"/>
    </source>
</evidence>
<dbReference type="GO" id="GO:0005886">
    <property type="term" value="C:plasma membrane"/>
    <property type="evidence" value="ECO:0007669"/>
    <property type="project" value="UniProtKB-SubCell"/>
</dbReference>
<comment type="catalytic activity">
    <reaction evidence="1 14">
        <text>ATP + protein L-histidine = ADP + protein N-phospho-L-histidine.</text>
        <dbReference type="EC" id="2.7.13.3"/>
    </reaction>
</comment>
<dbReference type="Pfam" id="PF07730">
    <property type="entry name" value="HisKA_3"/>
    <property type="match status" value="1"/>
</dbReference>
<dbReference type="Proteomes" id="UP000569732">
    <property type="component" value="Unassembled WGS sequence"/>
</dbReference>
<keyword evidence="6 14" id="KW-0808">Transferase</keyword>
<reference evidence="19 20" key="1">
    <citation type="submission" date="2020-07" db="EMBL/GenBank/DDBJ databases">
        <title>Endozoicomonas sp. nov., isolated from sediment.</title>
        <authorList>
            <person name="Gu T."/>
        </authorList>
    </citation>
    <scope>NUCLEOTIDE SEQUENCE [LARGE SCALE GENOMIC DNA]</scope>
    <source>
        <strain evidence="19 20">SM1973</strain>
    </source>
</reference>
<gene>
    <name evidence="19" type="ORF">H0A36_08370</name>
</gene>
<evidence type="ECO:0000313" key="20">
    <source>
        <dbReference type="Proteomes" id="UP000569732"/>
    </source>
</evidence>
<keyword evidence="20" id="KW-1185">Reference proteome</keyword>
<feature type="domain" description="Histidine kinase" evidence="17">
    <location>
        <begin position="405"/>
        <end position="602"/>
    </location>
</feature>
<evidence type="ECO:0000256" key="7">
    <source>
        <dbReference type="ARBA" id="ARBA00022692"/>
    </source>
</evidence>
<evidence type="ECO:0000256" key="4">
    <source>
        <dbReference type="ARBA" id="ARBA00022519"/>
    </source>
</evidence>
<keyword evidence="12 14" id="KW-0902">Two-component regulatory system</keyword>
<dbReference type="InterPro" id="IPR011712">
    <property type="entry name" value="Sig_transdc_His_kin_sub3_dim/P"/>
</dbReference>
<comment type="subcellular location">
    <subcellularLocation>
        <location evidence="2">Cell inner membrane</location>
        <topology evidence="2">Multi-pass membrane protein</topology>
    </subcellularLocation>
</comment>
<protein>
    <recommendedName>
        <fullName evidence="14">Sensor protein</fullName>
        <ecNumber evidence="14">2.7.13.3</ecNumber>
    </recommendedName>
</protein>
<evidence type="ECO:0000256" key="12">
    <source>
        <dbReference type="ARBA" id="ARBA00023012"/>
    </source>
</evidence>
<keyword evidence="3 14" id="KW-1003">Cell membrane</keyword>
<dbReference type="PROSITE" id="PS50885">
    <property type="entry name" value="HAMP"/>
    <property type="match status" value="1"/>
</dbReference>
<evidence type="ECO:0000259" key="17">
    <source>
        <dbReference type="PROSITE" id="PS50109"/>
    </source>
</evidence>
<name>A0A853I8Z5_9GAMM</name>
<evidence type="ECO:0000256" key="8">
    <source>
        <dbReference type="ARBA" id="ARBA00022741"/>
    </source>
</evidence>
<evidence type="ECO:0000256" key="6">
    <source>
        <dbReference type="ARBA" id="ARBA00022679"/>
    </source>
</evidence>
<evidence type="ECO:0000256" key="9">
    <source>
        <dbReference type="ARBA" id="ARBA00022777"/>
    </source>
</evidence>
<accession>A0A853I8Z5</accession>
<dbReference type="AlphaFoldDB" id="A0A853I8Z5"/>
<evidence type="ECO:0000256" key="13">
    <source>
        <dbReference type="ARBA" id="ARBA00023136"/>
    </source>
</evidence>
<comment type="caution">
    <text evidence="19">The sequence shown here is derived from an EMBL/GenBank/DDBJ whole genome shotgun (WGS) entry which is preliminary data.</text>
</comment>
<dbReference type="Pfam" id="PF02518">
    <property type="entry name" value="HATPase_c"/>
    <property type="match status" value="1"/>
</dbReference>
<dbReference type="SUPFAM" id="SSF55874">
    <property type="entry name" value="ATPase domain of HSP90 chaperone/DNA topoisomerase II/histidine kinase"/>
    <property type="match status" value="1"/>
</dbReference>
<keyword evidence="13 14" id="KW-0472">Membrane</keyword>
<dbReference type="InterPro" id="IPR050482">
    <property type="entry name" value="Sensor_HK_TwoCompSys"/>
</dbReference>
<dbReference type="EC" id="2.7.13.3" evidence="14"/>
<evidence type="ECO:0000313" key="19">
    <source>
        <dbReference type="EMBL" id="NYZ66027.1"/>
    </source>
</evidence>